<dbReference type="EMBL" id="MN740323">
    <property type="protein sequence ID" value="QHU00159.1"/>
    <property type="molecule type" value="Genomic_DNA"/>
</dbReference>
<name>A0A6C0J3B1_9ZZZZ</name>
<sequence length="93" mass="10753">MNIITTKIQEIEMNEEYLLLKCTNINLNIKIINGTIDIIIKTTSKDVVGYTYLEKNDIIKVLYIKKNSTILPKKIYVNTKYTFNSDSSESETI</sequence>
<reference evidence="1" key="1">
    <citation type="journal article" date="2020" name="Nature">
        <title>Giant virus diversity and host interactions through global metagenomics.</title>
        <authorList>
            <person name="Schulz F."/>
            <person name="Roux S."/>
            <person name="Paez-Espino D."/>
            <person name="Jungbluth S."/>
            <person name="Walsh D.A."/>
            <person name="Denef V.J."/>
            <person name="McMahon K.D."/>
            <person name="Konstantinidis K.T."/>
            <person name="Eloe-Fadrosh E.A."/>
            <person name="Kyrpides N.C."/>
            <person name="Woyke T."/>
        </authorList>
    </citation>
    <scope>NUCLEOTIDE SEQUENCE</scope>
    <source>
        <strain evidence="1">GVMAG-M-3300025860-12</strain>
    </source>
</reference>
<evidence type="ECO:0000313" key="1">
    <source>
        <dbReference type="EMBL" id="QHU00159.1"/>
    </source>
</evidence>
<proteinExistence type="predicted"/>
<accession>A0A6C0J3B1</accession>
<organism evidence="1">
    <name type="scientific">viral metagenome</name>
    <dbReference type="NCBI Taxonomy" id="1070528"/>
    <lineage>
        <taxon>unclassified sequences</taxon>
        <taxon>metagenomes</taxon>
        <taxon>organismal metagenomes</taxon>
    </lineage>
</organism>
<dbReference type="AlphaFoldDB" id="A0A6C0J3B1"/>
<protein>
    <submittedName>
        <fullName evidence="1">Uncharacterized protein</fullName>
    </submittedName>
</protein>